<proteinExistence type="inferred from homology"/>
<protein>
    <submittedName>
        <fullName evidence="2">Enoyl-CoA hydratase/carnithine racemase</fullName>
    </submittedName>
</protein>
<evidence type="ECO:0000313" key="3">
    <source>
        <dbReference type="Proteomes" id="UP000184096"/>
    </source>
</evidence>
<dbReference type="OrthoDB" id="9807606at2"/>
<dbReference type="PANTHER" id="PTHR43802:SF1">
    <property type="entry name" value="IP11341P-RELATED"/>
    <property type="match status" value="1"/>
</dbReference>
<gene>
    <name evidence="2" type="ORF">SAMN05444170_3497</name>
</gene>
<dbReference type="Pfam" id="PF00378">
    <property type="entry name" value="ECH_1"/>
    <property type="match status" value="1"/>
</dbReference>
<accession>A0A1M7U4A1</accession>
<dbReference type="AlphaFoldDB" id="A0A1M7U4A1"/>
<dbReference type="InterPro" id="IPR001753">
    <property type="entry name" value="Enoyl-CoA_hydra/iso"/>
</dbReference>
<dbReference type="RefSeq" id="WP_072826185.1">
    <property type="nucleotide sequence ID" value="NZ_LT670849.1"/>
</dbReference>
<keyword evidence="3" id="KW-1185">Reference proteome</keyword>
<sequence>MQTRQAEYFGAYRTIRMTRDAKGVLVVEFHSDGGPCTFSAQHHTEVVDAFHRIAQDRANKIVILTGADGDFIIGVDWNSFGDVSDPGVWSQIHDEGSQVLENIANIRVPVIAAIEGRAYIHSDYALLANVIVAAEGSTFQDVGHFAVGVTPGDGIFTTWSYRAGAGRAEAFLLNPRPLPAATAYEWGVVAEVVPNGQALTRARELAALYLKAPEVTRRDTRIHFIQPLKERIVREVGYGLSLEGASSAALLRSKAKNEAA</sequence>
<name>A0A1M7U4A1_9BRAD</name>
<dbReference type="Gene3D" id="3.90.226.10">
    <property type="entry name" value="2-enoyl-CoA Hydratase, Chain A, domain 1"/>
    <property type="match status" value="1"/>
</dbReference>
<dbReference type="CDD" id="cd06558">
    <property type="entry name" value="crotonase-like"/>
    <property type="match status" value="1"/>
</dbReference>
<organism evidence="2 3">
    <name type="scientific">Bradyrhizobium erythrophlei</name>
    <dbReference type="NCBI Taxonomy" id="1437360"/>
    <lineage>
        <taxon>Bacteria</taxon>
        <taxon>Pseudomonadati</taxon>
        <taxon>Pseudomonadota</taxon>
        <taxon>Alphaproteobacteria</taxon>
        <taxon>Hyphomicrobiales</taxon>
        <taxon>Nitrobacteraceae</taxon>
        <taxon>Bradyrhizobium</taxon>
    </lineage>
</organism>
<dbReference type="SUPFAM" id="SSF52096">
    <property type="entry name" value="ClpP/crotonase"/>
    <property type="match status" value="1"/>
</dbReference>
<evidence type="ECO:0000313" key="2">
    <source>
        <dbReference type="EMBL" id="SHN77734.1"/>
    </source>
</evidence>
<dbReference type="InterPro" id="IPR029045">
    <property type="entry name" value="ClpP/crotonase-like_dom_sf"/>
</dbReference>
<dbReference type="PANTHER" id="PTHR43802">
    <property type="entry name" value="ENOYL-COA HYDRATASE"/>
    <property type="match status" value="1"/>
</dbReference>
<dbReference type="Proteomes" id="UP000184096">
    <property type="component" value="Chromosome I"/>
</dbReference>
<evidence type="ECO:0000256" key="1">
    <source>
        <dbReference type="ARBA" id="ARBA00005254"/>
    </source>
</evidence>
<dbReference type="EMBL" id="LT670849">
    <property type="protein sequence ID" value="SHN77734.1"/>
    <property type="molecule type" value="Genomic_DNA"/>
</dbReference>
<comment type="similarity">
    <text evidence="1">Belongs to the enoyl-CoA hydratase/isomerase family.</text>
</comment>
<dbReference type="GO" id="GO:0003824">
    <property type="term" value="F:catalytic activity"/>
    <property type="evidence" value="ECO:0007669"/>
    <property type="project" value="UniProtKB-ARBA"/>
</dbReference>
<reference evidence="3" key="1">
    <citation type="submission" date="2016-11" db="EMBL/GenBank/DDBJ databases">
        <authorList>
            <person name="Varghese N."/>
            <person name="Submissions S."/>
        </authorList>
    </citation>
    <scope>NUCLEOTIDE SEQUENCE [LARGE SCALE GENOMIC DNA]</scope>
    <source>
        <strain evidence="3">GAS401</strain>
    </source>
</reference>